<dbReference type="InterPro" id="IPR043128">
    <property type="entry name" value="Rev_trsase/Diguanyl_cyclase"/>
</dbReference>
<organism evidence="6 7">
    <name type="scientific">Methylobacter tundripaludum</name>
    <dbReference type="NCBI Taxonomy" id="173365"/>
    <lineage>
        <taxon>Bacteria</taxon>
        <taxon>Pseudomonadati</taxon>
        <taxon>Pseudomonadota</taxon>
        <taxon>Gammaproteobacteria</taxon>
        <taxon>Methylococcales</taxon>
        <taxon>Methylococcaceae</taxon>
        <taxon>Methylobacter</taxon>
    </lineage>
</organism>
<evidence type="ECO:0000256" key="2">
    <source>
        <dbReference type="ARBA" id="ARBA00012528"/>
    </source>
</evidence>
<feature type="transmembrane region" description="Helical" evidence="4">
    <location>
        <begin position="107"/>
        <end position="138"/>
    </location>
</feature>
<dbReference type="InterPro" id="IPR000160">
    <property type="entry name" value="GGDEF_dom"/>
</dbReference>
<dbReference type="Proteomes" id="UP000238071">
    <property type="component" value="Unassembled WGS sequence"/>
</dbReference>
<comment type="catalytic activity">
    <reaction evidence="3">
        <text>2 GTP = 3',3'-c-di-GMP + 2 diphosphate</text>
        <dbReference type="Rhea" id="RHEA:24898"/>
        <dbReference type="ChEBI" id="CHEBI:33019"/>
        <dbReference type="ChEBI" id="CHEBI:37565"/>
        <dbReference type="ChEBI" id="CHEBI:58805"/>
        <dbReference type="EC" id="2.7.7.65"/>
    </reaction>
</comment>
<evidence type="ECO:0000259" key="5">
    <source>
        <dbReference type="PROSITE" id="PS50887"/>
    </source>
</evidence>
<dbReference type="SUPFAM" id="SSF55073">
    <property type="entry name" value="Nucleotide cyclase"/>
    <property type="match status" value="1"/>
</dbReference>
<dbReference type="NCBIfam" id="TIGR00254">
    <property type="entry name" value="GGDEF"/>
    <property type="match status" value="1"/>
</dbReference>
<dbReference type="GO" id="GO:0043709">
    <property type="term" value="P:cell adhesion involved in single-species biofilm formation"/>
    <property type="evidence" value="ECO:0007669"/>
    <property type="project" value="TreeGrafter"/>
</dbReference>
<comment type="cofactor">
    <cofactor evidence="1">
        <name>Mg(2+)</name>
        <dbReference type="ChEBI" id="CHEBI:18420"/>
    </cofactor>
</comment>
<dbReference type="PANTHER" id="PTHR45138">
    <property type="entry name" value="REGULATORY COMPONENTS OF SENSORY TRANSDUCTION SYSTEM"/>
    <property type="match status" value="1"/>
</dbReference>
<dbReference type="GO" id="GO:1902201">
    <property type="term" value="P:negative regulation of bacterial-type flagellum-dependent cell motility"/>
    <property type="evidence" value="ECO:0007669"/>
    <property type="project" value="TreeGrafter"/>
</dbReference>
<dbReference type="InterPro" id="IPR050469">
    <property type="entry name" value="Diguanylate_Cyclase"/>
</dbReference>
<dbReference type="RefSeq" id="WP_104424406.1">
    <property type="nucleotide sequence ID" value="NZ_PTIY01000010.1"/>
</dbReference>
<dbReference type="PROSITE" id="PS50887">
    <property type="entry name" value="GGDEF"/>
    <property type="match status" value="1"/>
</dbReference>
<evidence type="ECO:0000256" key="3">
    <source>
        <dbReference type="ARBA" id="ARBA00034247"/>
    </source>
</evidence>
<reference evidence="6 7" key="1">
    <citation type="submission" date="2018-02" db="EMBL/GenBank/DDBJ databases">
        <title>Subsurface microbial communities from deep shales in Ohio and West Virginia, USA.</title>
        <authorList>
            <person name="Wrighton K."/>
        </authorList>
    </citation>
    <scope>NUCLEOTIDE SEQUENCE [LARGE SCALE GENOMIC DNA]</scope>
    <source>
        <strain evidence="6 7">OWC-G53F</strain>
    </source>
</reference>
<dbReference type="Pfam" id="PF00990">
    <property type="entry name" value="GGDEF"/>
    <property type="match status" value="1"/>
</dbReference>
<name>A0A2S6GVW3_9GAMM</name>
<feature type="transmembrane region" description="Helical" evidence="4">
    <location>
        <begin position="158"/>
        <end position="179"/>
    </location>
</feature>
<protein>
    <recommendedName>
        <fullName evidence="2">diguanylate cyclase</fullName>
        <ecNumber evidence="2">2.7.7.65</ecNumber>
    </recommendedName>
</protein>
<dbReference type="EC" id="2.7.7.65" evidence="2"/>
<evidence type="ECO:0000313" key="6">
    <source>
        <dbReference type="EMBL" id="PPK69382.1"/>
    </source>
</evidence>
<evidence type="ECO:0000256" key="1">
    <source>
        <dbReference type="ARBA" id="ARBA00001946"/>
    </source>
</evidence>
<keyword evidence="4" id="KW-1133">Transmembrane helix</keyword>
<dbReference type="GO" id="GO:0052621">
    <property type="term" value="F:diguanylate cyclase activity"/>
    <property type="evidence" value="ECO:0007669"/>
    <property type="project" value="UniProtKB-EC"/>
</dbReference>
<feature type="domain" description="GGDEF" evidence="5">
    <location>
        <begin position="219"/>
        <end position="348"/>
    </location>
</feature>
<feature type="transmembrane region" description="Helical" evidence="4">
    <location>
        <begin position="50"/>
        <end position="70"/>
    </location>
</feature>
<dbReference type="AlphaFoldDB" id="A0A2S6GVW3"/>
<accession>A0A2S6GVW3</accession>
<dbReference type="CDD" id="cd01949">
    <property type="entry name" value="GGDEF"/>
    <property type="match status" value="1"/>
</dbReference>
<dbReference type="OrthoDB" id="9812260at2"/>
<keyword evidence="4" id="KW-0472">Membrane</keyword>
<feature type="transmembrane region" description="Helical" evidence="4">
    <location>
        <begin position="26"/>
        <end position="43"/>
    </location>
</feature>
<dbReference type="PANTHER" id="PTHR45138:SF9">
    <property type="entry name" value="DIGUANYLATE CYCLASE DGCM-RELATED"/>
    <property type="match status" value="1"/>
</dbReference>
<evidence type="ECO:0000256" key="4">
    <source>
        <dbReference type="SAM" id="Phobius"/>
    </source>
</evidence>
<dbReference type="Gene3D" id="3.30.70.270">
    <property type="match status" value="1"/>
</dbReference>
<proteinExistence type="predicted"/>
<dbReference type="GO" id="GO:0005886">
    <property type="term" value="C:plasma membrane"/>
    <property type="evidence" value="ECO:0007669"/>
    <property type="project" value="TreeGrafter"/>
</dbReference>
<dbReference type="SMART" id="SM00267">
    <property type="entry name" value="GGDEF"/>
    <property type="match status" value="1"/>
</dbReference>
<sequence length="348" mass="39142">MTKEPFFRLNQEPDALNGFSRTVAEIEWLLLVLMMFYLVVGHLEEEVKVFLLGGLCAFASFVMVFHYFNFFAKANVWKLAIETWVMILLITWFVWHTGRQNSLLLNLYFLPIITSSLALGKLTTLLEVILIGTCYVYLGKSGVTGNGLFSLSEGSVLLTWLFPMLLVGYITTMLSNDIYHAFSRVKTSAQTDELTSLYNRGAFMELLEKQLHQARRGGRTFSLLLGDCNNLKIVNDRYGHEAGNLLLRSVADNFRHCLRGCDSAARYGGDEFTVLLPETTAEEAELVAKRIKETLVATNFNYRGNAVSTDISVGVATYPQHGDTAELLLRHADEAMYANKRESKSRAA</sequence>
<keyword evidence="7" id="KW-1185">Reference proteome</keyword>
<dbReference type="InterPro" id="IPR029787">
    <property type="entry name" value="Nucleotide_cyclase"/>
</dbReference>
<feature type="transmembrane region" description="Helical" evidence="4">
    <location>
        <begin position="76"/>
        <end position="95"/>
    </location>
</feature>
<comment type="caution">
    <text evidence="6">The sequence shown here is derived from an EMBL/GenBank/DDBJ whole genome shotgun (WGS) entry which is preliminary data.</text>
</comment>
<dbReference type="FunFam" id="3.30.70.270:FF:000001">
    <property type="entry name" value="Diguanylate cyclase domain protein"/>
    <property type="match status" value="1"/>
</dbReference>
<evidence type="ECO:0000313" key="7">
    <source>
        <dbReference type="Proteomes" id="UP000238071"/>
    </source>
</evidence>
<dbReference type="EMBL" id="PTIY01000010">
    <property type="protein sequence ID" value="PPK69382.1"/>
    <property type="molecule type" value="Genomic_DNA"/>
</dbReference>
<gene>
    <name evidence="6" type="ORF">B0F88_110168</name>
</gene>
<keyword evidence="4" id="KW-0812">Transmembrane</keyword>